<dbReference type="InterPro" id="IPR005178">
    <property type="entry name" value="Ostalpha/TMEM184C"/>
</dbReference>
<feature type="compositionally biased region" description="Polar residues" evidence="5">
    <location>
        <begin position="324"/>
        <end position="335"/>
    </location>
</feature>
<dbReference type="Proteomes" id="UP001152747">
    <property type="component" value="Unassembled WGS sequence"/>
</dbReference>
<protein>
    <submittedName>
        <fullName evidence="7">Uncharacterized protein</fullName>
    </submittedName>
</protein>
<proteinExistence type="predicted"/>
<keyword evidence="4 6" id="KW-0472">Membrane</keyword>
<evidence type="ECO:0000256" key="4">
    <source>
        <dbReference type="ARBA" id="ARBA00023136"/>
    </source>
</evidence>
<feature type="transmembrane region" description="Helical" evidence="6">
    <location>
        <begin position="79"/>
        <end position="100"/>
    </location>
</feature>
<feature type="transmembrane region" description="Helical" evidence="6">
    <location>
        <begin position="287"/>
        <end position="309"/>
    </location>
</feature>
<gene>
    <name evidence="7" type="ORF">CAMP_LOCUS4845</name>
</gene>
<keyword evidence="3 6" id="KW-1133">Transmembrane helix</keyword>
<comment type="subcellular location">
    <subcellularLocation>
        <location evidence="1">Membrane</location>
        <topology evidence="1">Multi-pass membrane protein</topology>
    </subcellularLocation>
</comment>
<accession>A0A9P1MX72</accession>
<dbReference type="PANTHER" id="PTHR23423">
    <property type="entry name" value="ORGANIC SOLUTE TRANSPORTER-RELATED"/>
    <property type="match status" value="1"/>
</dbReference>
<evidence type="ECO:0000256" key="2">
    <source>
        <dbReference type="ARBA" id="ARBA00022692"/>
    </source>
</evidence>
<evidence type="ECO:0000256" key="6">
    <source>
        <dbReference type="SAM" id="Phobius"/>
    </source>
</evidence>
<dbReference type="Pfam" id="PF03619">
    <property type="entry name" value="Solute_trans_a"/>
    <property type="match status" value="1"/>
</dbReference>
<feature type="region of interest" description="Disordered" evidence="5">
    <location>
        <begin position="324"/>
        <end position="343"/>
    </location>
</feature>
<dbReference type="GO" id="GO:0016020">
    <property type="term" value="C:membrane"/>
    <property type="evidence" value="ECO:0007669"/>
    <property type="project" value="UniProtKB-SubCell"/>
</dbReference>
<evidence type="ECO:0000313" key="8">
    <source>
        <dbReference type="Proteomes" id="UP001152747"/>
    </source>
</evidence>
<evidence type="ECO:0000313" key="7">
    <source>
        <dbReference type="EMBL" id="CAI5442208.1"/>
    </source>
</evidence>
<evidence type="ECO:0000256" key="5">
    <source>
        <dbReference type="SAM" id="MobiDB-lite"/>
    </source>
</evidence>
<feature type="transmembrane region" description="Helical" evidence="6">
    <location>
        <begin position="43"/>
        <end position="67"/>
    </location>
</feature>
<keyword evidence="2 6" id="KW-0812">Transmembrane</keyword>
<feature type="transmembrane region" description="Helical" evidence="6">
    <location>
        <begin position="172"/>
        <end position="198"/>
    </location>
</feature>
<feature type="transmembrane region" description="Helical" evidence="6">
    <location>
        <begin position="106"/>
        <end position="131"/>
    </location>
</feature>
<dbReference type="OrthoDB" id="5832279at2759"/>
<evidence type="ECO:0000256" key="1">
    <source>
        <dbReference type="ARBA" id="ARBA00004141"/>
    </source>
</evidence>
<sequence>MLEISPWETLVKLLTDSLLNCTDQGATEVPYSKDFLRSLPTTYIVSLAIATAVSVATVCLGILHLLYISFYITNYHKKILIVILACVAPLVSILALVAMYMPRVWFFSHLITFLYFSFALWVIICLLLQIFDGHHALVTKMTQRMQFIEIATPPFCCLFPCLPKMRLEGKKIYWCEMMVLQAPFVRLFATFASLIIYFEYQDKGLVPLKVLDFITLPSLLIGIYGTHILVTTVSRMDELVSYRYVVVFRLLDFFFMVFGTQQPIFDFLARYGAFGCGTILPPIETSFYWKNFFTVIEAFCVTLISTVLLQPSKSSFFDKHPSCRSMSSARSTITEVDTDESTT</sequence>
<keyword evidence="8" id="KW-1185">Reference proteome</keyword>
<feature type="transmembrane region" description="Helical" evidence="6">
    <location>
        <begin position="210"/>
        <end position="230"/>
    </location>
</feature>
<dbReference type="EMBL" id="CANHGI010000002">
    <property type="protein sequence ID" value="CAI5442208.1"/>
    <property type="molecule type" value="Genomic_DNA"/>
</dbReference>
<dbReference type="SMART" id="SM01417">
    <property type="entry name" value="Solute_trans_a"/>
    <property type="match status" value="1"/>
</dbReference>
<feature type="transmembrane region" description="Helical" evidence="6">
    <location>
        <begin position="242"/>
        <end position="260"/>
    </location>
</feature>
<name>A0A9P1MX72_9PELO</name>
<evidence type="ECO:0000256" key="3">
    <source>
        <dbReference type="ARBA" id="ARBA00022989"/>
    </source>
</evidence>
<reference evidence="7" key="1">
    <citation type="submission" date="2022-11" db="EMBL/GenBank/DDBJ databases">
        <authorList>
            <person name="Kikuchi T."/>
        </authorList>
    </citation>
    <scope>NUCLEOTIDE SEQUENCE</scope>
    <source>
        <strain evidence="7">PS1010</strain>
    </source>
</reference>
<dbReference type="AlphaFoldDB" id="A0A9P1MX72"/>
<organism evidence="7 8">
    <name type="scientific">Caenorhabditis angaria</name>
    <dbReference type="NCBI Taxonomy" id="860376"/>
    <lineage>
        <taxon>Eukaryota</taxon>
        <taxon>Metazoa</taxon>
        <taxon>Ecdysozoa</taxon>
        <taxon>Nematoda</taxon>
        <taxon>Chromadorea</taxon>
        <taxon>Rhabditida</taxon>
        <taxon>Rhabditina</taxon>
        <taxon>Rhabditomorpha</taxon>
        <taxon>Rhabditoidea</taxon>
        <taxon>Rhabditidae</taxon>
        <taxon>Peloderinae</taxon>
        <taxon>Caenorhabditis</taxon>
    </lineage>
</organism>
<comment type="caution">
    <text evidence="7">The sequence shown here is derived from an EMBL/GenBank/DDBJ whole genome shotgun (WGS) entry which is preliminary data.</text>
</comment>